<dbReference type="EC" id="2.3.2.27" evidence="5"/>
<dbReference type="Pfam" id="PF13639">
    <property type="entry name" value="zf-RING_2"/>
    <property type="match status" value="1"/>
</dbReference>
<keyword evidence="8" id="KW-0479">Metal-binding</keyword>
<dbReference type="InterPro" id="IPR050731">
    <property type="entry name" value="HRD1_E3_ubiq-ligases"/>
</dbReference>
<evidence type="ECO:0000256" key="6">
    <source>
        <dbReference type="ARBA" id="ARBA00022679"/>
    </source>
</evidence>
<dbReference type="Pfam" id="PF25563">
    <property type="entry name" value="TPR_SYVN1_N"/>
    <property type="match status" value="1"/>
</dbReference>
<comment type="similarity">
    <text evidence="4">Belongs to the HRD1 family.</text>
</comment>
<dbReference type="Proteomes" id="UP000054558">
    <property type="component" value="Unassembled WGS sequence"/>
</dbReference>
<keyword evidence="14 17" id="KW-0472">Membrane</keyword>
<evidence type="ECO:0000256" key="8">
    <source>
        <dbReference type="ARBA" id="ARBA00022723"/>
    </source>
</evidence>
<dbReference type="SMART" id="SM00184">
    <property type="entry name" value="RING"/>
    <property type="match status" value="1"/>
</dbReference>
<protein>
    <recommendedName>
        <fullName evidence="5">RING-type E3 ubiquitin transferase</fullName>
        <ecNumber evidence="5">2.3.2.27</ecNumber>
    </recommendedName>
</protein>
<dbReference type="STRING" id="105231.A0A1Y1I1D5"/>
<dbReference type="InterPro" id="IPR057992">
    <property type="entry name" value="TPR_SYVN1_N"/>
</dbReference>
<evidence type="ECO:0000259" key="18">
    <source>
        <dbReference type="PROSITE" id="PS50089"/>
    </source>
</evidence>
<dbReference type="SUPFAM" id="SSF57850">
    <property type="entry name" value="RING/U-box"/>
    <property type="match status" value="1"/>
</dbReference>
<evidence type="ECO:0000256" key="16">
    <source>
        <dbReference type="SAM" id="MobiDB-lite"/>
    </source>
</evidence>
<evidence type="ECO:0000256" key="5">
    <source>
        <dbReference type="ARBA" id="ARBA00012483"/>
    </source>
</evidence>
<organism evidence="19 20">
    <name type="scientific">Klebsormidium nitens</name>
    <name type="common">Green alga</name>
    <name type="synonym">Ulothrix nitens</name>
    <dbReference type="NCBI Taxonomy" id="105231"/>
    <lineage>
        <taxon>Eukaryota</taxon>
        <taxon>Viridiplantae</taxon>
        <taxon>Streptophyta</taxon>
        <taxon>Klebsormidiophyceae</taxon>
        <taxon>Klebsormidiales</taxon>
        <taxon>Klebsormidiaceae</taxon>
        <taxon>Klebsormidium</taxon>
    </lineage>
</organism>
<dbReference type="PANTHER" id="PTHR22763">
    <property type="entry name" value="RING ZINC FINGER PROTEIN"/>
    <property type="match status" value="1"/>
</dbReference>
<dbReference type="InterPro" id="IPR013083">
    <property type="entry name" value="Znf_RING/FYVE/PHD"/>
</dbReference>
<evidence type="ECO:0000256" key="13">
    <source>
        <dbReference type="ARBA" id="ARBA00022989"/>
    </source>
</evidence>
<comment type="pathway">
    <text evidence="3">Protein modification; protein ubiquitination.</text>
</comment>
<dbReference type="GO" id="GO:0005789">
    <property type="term" value="C:endoplasmic reticulum membrane"/>
    <property type="evidence" value="ECO:0007669"/>
    <property type="project" value="UniProtKB-SubCell"/>
</dbReference>
<evidence type="ECO:0000256" key="1">
    <source>
        <dbReference type="ARBA" id="ARBA00000900"/>
    </source>
</evidence>
<keyword evidence="20" id="KW-1185">Reference proteome</keyword>
<dbReference type="OrthoDB" id="7759664at2759"/>
<evidence type="ECO:0000313" key="20">
    <source>
        <dbReference type="Proteomes" id="UP000054558"/>
    </source>
</evidence>
<keyword evidence="10" id="KW-0833">Ubl conjugation pathway</keyword>
<evidence type="ECO:0000256" key="4">
    <source>
        <dbReference type="ARBA" id="ARBA00010089"/>
    </source>
</evidence>
<dbReference type="GO" id="GO:0043161">
    <property type="term" value="P:proteasome-mediated ubiquitin-dependent protein catabolic process"/>
    <property type="evidence" value="ECO:0000318"/>
    <property type="project" value="GO_Central"/>
</dbReference>
<evidence type="ECO:0000256" key="15">
    <source>
        <dbReference type="PROSITE-ProRule" id="PRU00175"/>
    </source>
</evidence>
<feature type="domain" description="RING-type" evidence="18">
    <location>
        <begin position="264"/>
        <end position="302"/>
    </location>
</feature>
<dbReference type="FunFam" id="3.30.40.10:FF:000194">
    <property type="entry name" value="ERAD-associated E3 ubiquitin-protein ligase HRD1A"/>
    <property type="match status" value="1"/>
</dbReference>
<evidence type="ECO:0000256" key="9">
    <source>
        <dbReference type="ARBA" id="ARBA00022771"/>
    </source>
</evidence>
<dbReference type="GO" id="GO:0036503">
    <property type="term" value="P:ERAD pathway"/>
    <property type="evidence" value="ECO:0000318"/>
    <property type="project" value="GO_Central"/>
</dbReference>
<dbReference type="OMA" id="FLEYHIE"/>
<keyword evidence="6" id="KW-0808">Transferase</keyword>
<feature type="transmembrane region" description="Helical" evidence="17">
    <location>
        <begin position="70"/>
        <end position="88"/>
    </location>
</feature>
<feature type="compositionally biased region" description="Low complexity" evidence="16">
    <location>
        <begin position="316"/>
        <end position="328"/>
    </location>
</feature>
<feature type="transmembrane region" description="Helical" evidence="17">
    <location>
        <begin position="194"/>
        <end position="213"/>
    </location>
</feature>
<evidence type="ECO:0000256" key="2">
    <source>
        <dbReference type="ARBA" id="ARBA00004477"/>
    </source>
</evidence>
<evidence type="ECO:0000256" key="11">
    <source>
        <dbReference type="ARBA" id="ARBA00022824"/>
    </source>
</evidence>
<evidence type="ECO:0000256" key="3">
    <source>
        <dbReference type="ARBA" id="ARBA00004906"/>
    </source>
</evidence>
<dbReference type="PROSITE" id="PS50089">
    <property type="entry name" value="ZF_RING_2"/>
    <property type="match status" value="1"/>
</dbReference>
<proteinExistence type="inferred from homology"/>
<keyword evidence="11" id="KW-0256">Endoplasmic reticulum</keyword>
<keyword evidence="9 15" id="KW-0863">Zinc-finger</keyword>
<dbReference type="GO" id="GO:0061630">
    <property type="term" value="F:ubiquitin protein ligase activity"/>
    <property type="evidence" value="ECO:0000318"/>
    <property type="project" value="GO_Central"/>
</dbReference>
<dbReference type="PANTHER" id="PTHR22763:SF184">
    <property type="entry name" value="E3 UBIQUITIN-PROTEIN LIGASE SYNOVIOLIN"/>
    <property type="match status" value="1"/>
</dbReference>
<keyword evidence="7 17" id="KW-0812">Transmembrane</keyword>
<dbReference type="EMBL" id="DF237110">
    <property type="protein sequence ID" value="GAQ83772.1"/>
    <property type="molecule type" value="Genomic_DNA"/>
</dbReference>
<evidence type="ECO:0000256" key="10">
    <source>
        <dbReference type="ARBA" id="ARBA00022786"/>
    </source>
</evidence>
<comment type="subcellular location">
    <subcellularLocation>
        <location evidence="2">Endoplasmic reticulum membrane</location>
        <topology evidence="2">Multi-pass membrane protein</topology>
    </subcellularLocation>
</comment>
<evidence type="ECO:0000313" key="19">
    <source>
        <dbReference type="EMBL" id="GAQ83772.1"/>
    </source>
</evidence>
<gene>
    <name evidence="19" type="ORF">KFL_001610130</name>
</gene>
<dbReference type="CDD" id="cd16479">
    <property type="entry name" value="RING-H2_synoviolin"/>
    <property type="match status" value="1"/>
</dbReference>
<name>A0A1Y1I1D5_KLENI</name>
<reference evidence="19 20" key="1">
    <citation type="journal article" date="2014" name="Nat. Commun.">
        <title>Klebsormidium flaccidum genome reveals primary factors for plant terrestrial adaptation.</title>
        <authorList>
            <person name="Hori K."/>
            <person name="Maruyama F."/>
            <person name="Fujisawa T."/>
            <person name="Togashi T."/>
            <person name="Yamamoto N."/>
            <person name="Seo M."/>
            <person name="Sato S."/>
            <person name="Yamada T."/>
            <person name="Mori H."/>
            <person name="Tajima N."/>
            <person name="Moriyama T."/>
            <person name="Ikeuchi M."/>
            <person name="Watanabe M."/>
            <person name="Wada H."/>
            <person name="Kobayashi K."/>
            <person name="Saito M."/>
            <person name="Masuda T."/>
            <person name="Sasaki-Sekimoto Y."/>
            <person name="Mashiguchi K."/>
            <person name="Awai K."/>
            <person name="Shimojima M."/>
            <person name="Masuda S."/>
            <person name="Iwai M."/>
            <person name="Nobusawa T."/>
            <person name="Narise T."/>
            <person name="Kondo S."/>
            <person name="Saito H."/>
            <person name="Sato R."/>
            <person name="Murakawa M."/>
            <person name="Ihara Y."/>
            <person name="Oshima-Yamada Y."/>
            <person name="Ohtaka K."/>
            <person name="Satoh M."/>
            <person name="Sonobe K."/>
            <person name="Ishii M."/>
            <person name="Ohtani R."/>
            <person name="Kanamori-Sato M."/>
            <person name="Honoki R."/>
            <person name="Miyazaki D."/>
            <person name="Mochizuki H."/>
            <person name="Umetsu J."/>
            <person name="Higashi K."/>
            <person name="Shibata D."/>
            <person name="Kamiya Y."/>
            <person name="Sato N."/>
            <person name="Nakamura Y."/>
            <person name="Tabata S."/>
            <person name="Ida S."/>
            <person name="Kurokawa K."/>
            <person name="Ohta H."/>
        </authorList>
    </citation>
    <scope>NUCLEOTIDE SEQUENCE [LARGE SCALE GENOMIC DNA]</scope>
    <source>
        <strain evidence="19 20">NIES-2285</strain>
    </source>
</reference>
<accession>A0A1Y1I1D5</accession>
<feature type="transmembrane region" description="Helical" evidence="17">
    <location>
        <begin position="109"/>
        <end position="128"/>
    </location>
</feature>
<evidence type="ECO:0000256" key="12">
    <source>
        <dbReference type="ARBA" id="ARBA00022833"/>
    </source>
</evidence>
<dbReference type="InterPro" id="IPR058051">
    <property type="entry name" value="Znf_RING_synoviolin"/>
</dbReference>
<dbReference type="InterPro" id="IPR001841">
    <property type="entry name" value="Znf_RING"/>
</dbReference>
<evidence type="ECO:0000256" key="14">
    <source>
        <dbReference type="ARBA" id="ARBA00023136"/>
    </source>
</evidence>
<feature type="region of interest" description="Disordered" evidence="16">
    <location>
        <begin position="312"/>
        <end position="356"/>
    </location>
</feature>
<dbReference type="AlphaFoldDB" id="A0A1Y1I1D5"/>
<feature type="transmembrane region" description="Helical" evidence="17">
    <location>
        <begin position="148"/>
        <end position="174"/>
    </location>
</feature>
<keyword evidence="13 17" id="KW-1133">Transmembrane helix</keyword>
<comment type="catalytic activity">
    <reaction evidence="1">
        <text>S-ubiquitinyl-[E2 ubiquitin-conjugating enzyme]-L-cysteine + [acceptor protein]-L-lysine = [E2 ubiquitin-conjugating enzyme]-L-cysteine + N(6)-ubiquitinyl-[acceptor protein]-L-lysine.</text>
        <dbReference type="EC" id="2.3.2.27"/>
    </reaction>
</comment>
<evidence type="ECO:0000256" key="17">
    <source>
        <dbReference type="SAM" id="Phobius"/>
    </source>
</evidence>
<dbReference type="GO" id="GO:0012505">
    <property type="term" value="C:endomembrane system"/>
    <property type="evidence" value="ECO:0000318"/>
    <property type="project" value="GO_Central"/>
</dbReference>
<sequence>MLYLASSKLSLLVLSNLALLLLFLLARCVKTIFLGRLREAEVERLYELGRHELMETCLALTIFRDQFDSTLLFMFLALISVKLFHCLAHKRLEYVETTPALRLLAHARLLLFLFLLLTVDFACLNYAASRTLHHLRHGNRPTSLLLFSFEYTLLASGLVAALLKYGLHAVDLYLDSQWELKPVCIFYLDLMRDLVHLVLYTTFFITIFNYYGLPLHLVRDLYDTFRTFKQRVADFMRYRRLTSNMNDRFVDATPEELGRGDATCIICREEMTTAKKLTCGHLFHIHCLRSWLERQQTCPTCRAPVLPTGTPPPAPAAAGAAPPHVHAPGGHGPQPAQPPGQAGAAAPHPPQHGEPRGHRVQYAVQFAIPLGGQNQQQRQQGAGIQWQYPQAWPQAPAPAVNIPPAQQIPRGALAAAVGVQLQFQALAASAALASLASTGPWGVLAAAGQGQTAEGRAAEIAALRSHAQLVQARLDELVQQERAAGGQGEPQRSEQTQTDPPRRDGVAEGTNAGEASKAAETQPAASTSA</sequence>
<evidence type="ECO:0000256" key="7">
    <source>
        <dbReference type="ARBA" id="ARBA00022692"/>
    </source>
</evidence>
<keyword evidence="12" id="KW-0862">Zinc</keyword>
<dbReference type="Gene3D" id="3.30.40.10">
    <property type="entry name" value="Zinc/RING finger domain, C3HC4 (zinc finger)"/>
    <property type="match status" value="1"/>
</dbReference>
<dbReference type="GO" id="GO:0008270">
    <property type="term" value="F:zinc ion binding"/>
    <property type="evidence" value="ECO:0007669"/>
    <property type="project" value="UniProtKB-KW"/>
</dbReference>
<feature type="region of interest" description="Disordered" evidence="16">
    <location>
        <begin position="478"/>
        <end position="529"/>
    </location>
</feature>